<dbReference type="Proteomes" id="UP001519287">
    <property type="component" value="Unassembled WGS sequence"/>
</dbReference>
<evidence type="ECO:0000256" key="3">
    <source>
        <dbReference type="SAM" id="SignalP"/>
    </source>
</evidence>
<dbReference type="InterPro" id="IPR001119">
    <property type="entry name" value="SLH_dom"/>
</dbReference>
<dbReference type="PANTHER" id="PTHR47406">
    <property type="entry name" value="COAGULATION FACTOR 5/8 TYPE, C-TERMINAL"/>
    <property type="match status" value="1"/>
</dbReference>
<feature type="domain" description="SLH" evidence="4">
    <location>
        <begin position="98"/>
        <end position="161"/>
    </location>
</feature>
<feature type="domain" description="SLH" evidence="4">
    <location>
        <begin position="39"/>
        <end position="97"/>
    </location>
</feature>
<comment type="caution">
    <text evidence="5">The sequence shown here is derived from an EMBL/GenBank/DDBJ whole genome shotgun (WGS) entry which is preliminary data.</text>
</comment>
<reference evidence="5 6" key="1">
    <citation type="submission" date="2021-03" db="EMBL/GenBank/DDBJ databases">
        <title>Genomic Encyclopedia of Type Strains, Phase IV (KMG-IV): sequencing the most valuable type-strain genomes for metagenomic binning, comparative biology and taxonomic classification.</title>
        <authorList>
            <person name="Goeker M."/>
        </authorList>
    </citation>
    <scope>NUCLEOTIDE SEQUENCE [LARGE SCALE GENOMIC DNA]</scope>
    <source>
        <strain evidence="5 6">DSM 26048</strain>
    </source>
</reference>
<dbReference type="PROSITE" id="PS51272">
    <property type="entry name" value="SLH"/>
    <property type="match status" value="3"/>
</dbReference>
<feature type="signal peptide" evidence="3">
    <location>
        <begin position="1"/>
        <end position="31"/>
    </location>
</feature>
<organism evidence="5 6">
    <name type="scientific">Paenibacillus eucommiae</name>
    <dbReference type="NCBI Taxonomy" id="1355755"/>
    <lineage>
        <taxon>Bacteria</taxon>
        <taxon>Bacillati</taxon>
        <taxon>Bacillota</taxon>
        <taxon>Bacilli</taxon>
        <taxon>Bacillales</taxon>
        <taxon>Paenibacillaceae</taxon>
        <taxon>Paenibacillus</taxon>
    </lineage>
</organism>
<sequence>MSMRLRRVLSLLMSFCIMITAVLPFSSAAFAASDTSEVSDELQLSDLTGHWAEPVMSKWIGQGLLQGYGDNRYHPEQAATRAEFVALINQIFKFAESSEHPFSDVKGDDWFAEATSKVFAAGIIEGVGDGRFDPNSYISREDAAVIVSRAFEIAISEQGTAGFTDESSISSYAVKAVNALHAQGYVQGRADQQFVPKGNITRAEIIQLIDNVMGTLVNEKGTINQDITGNLVVNTDGVTLKDLVVSGDLYITQGVGEGELTLEGVTVKGKTYAMGGGKNSIIVRNSSLQGTLIVYKWNGQVRIVASGTTEIAQTIMRSGGILEEVDPANNESGFVNVEVNIADTVEPKDVKLLGTFRQVLNTANGANYDLGLNAVIGTLLFEAAAHFKGKGLIKLAKLHVSGVTLEQWPDEVSFASGVSATIASQLVTEDKRKQVKASGSSTGGETTPSPSPTPDPGGPTSPPLQIVDNGQPAAVIRVALNADDQTQDAAAKLAAYMKKSTGAELPILIDDPASVESLPAGIEVEIYVGAQGLPTGEGQVNPLAGMDGDGFVIQQNEARITIAGPTSWGTEFGVDEFLERYVGVRWLAPGEDWEDVPQHTDIAVPANDLIRQEPAFFSREFDTHATNTPERADWARSNRMHGRVEFKHNLFSLFPPEKYKTSNPEFYPAGAYLDTHGGWQPCFTAEGIVDEAIKNINAYFAANPEATSYSLGVNDGMANGSGYCEDNPSHPDYPDKVNSVGFTDMSDIYYNWVNEVSKGVFAVNPDKYLGLLAYVEVYDPPANITLDPRVIVYITDDRLSWGDPNLKTAGHEVTENWVEAAPGLSYYEYLWGTPYMVPRTYFNIMDDNYKYAKNVGVTAQYAEMVPNFGEGPKPWLSTRLQWNPDQDTEALIDEWYERAVGETAAEDLAAYYEIWRDFWENRMFDTKFYSDWAQSEPRMNYMNFLDDSYLEAVTPQDIALSRSLLESAVAKAVTVKQKKRAEALLRSFEYYEASFLSHTVEKTAVPQPADETAAITLVQKVMEKIRLAEKRRDLIVSFKDDPFLQQAFSPYIVDSKTLGGYTRIWSGISKAEMDAIVGWLKQEDAEGAVHLLLKELSLNDPVESVRRHTYIMLRSADPNSRKLMNANPGFELAGATADLADSWNLWLYNGVEMKRSNEVKRNGAYSIKAKGVNFGGLIQVVPVQSGIHELSFAYYSPEGSTGKGTIRLQLDFWSATNQHLGTVRPYLETKRIADTAGEWVSMYWAGELPEGIVRVEAYALLENMDANQEVYIDDFFLNRLSPDEYENNPKIPINQNSSFEFAGATPETSDSWTAWVYQEDGTLQRSTDAKKSGDFGLEAKGIGLIGGVYQMVPVQAGVHGMSVAYYTPGGSTGNGTIRLQFEQYNAENIHLGNLTPAGKLISNTAGDWTIIDWVGEFAEGVTAVNVNVLLENMDDEQEVYLDEVKFYRLSPDLYADSPKTPINLNPSFESGGVTPEAADPWNLWLYNGLEMKRTDEEHKNGDYSLVAKGIKFGGIIQDVPVQSGVHGMSVDYFSPAGSAGDGTIRLQFDFYDAQNANLGSVKPGARRIMNTAGNWSTIDWMLGLPAGTSRVTVYAILENFDDEQKVYLDNVNFYRLEP</sequence>
<name>A0ABS4IX80_9BACL</name>
<evidence type="ECO:0000313" key="5">
    <source>
        <dbReference type="EMBL" id="MBP1992187.1"/>
    </source>
</evidence>
<dbReference type="PANTHER" id="PTHR47406:SF2">
    <property type="entry name" value="ALPHA GLUCURONIDASE N-TERMINAL DOMAIN-CONTAINING PROTEIN"/>
    <property type="match status" value="1"/>
</dbReference>
<dbReference type="Gene3D" id="2.60.120.260">
    <property type="entry name" value="Galactose-binding domain-like"/>
    <property type="match status" value="3"/>
</dbReference>
<feature type="region of interest" description="Disordered" evidence="2">
    <location>
        <begin position="431"/>
        <end position="467"/>
    </location>
</feature>
<dbReference type="RefSeq" id="WP_209972916.1">
    <property type="nucleotide sequence ID" value="NZ_JAGGLB010000012.1"/>
</dbReference>
<feature type="domain" description="SLH" evidence="4">
    <location>
        <begin position="163"/>
        <end position="223"/>
    </location>
</feature>
<dbReference type="InterPro" id="IPR029018">
    <property type="entry name" value="Hex-like_dom2"/>
</dbReference>
<dbReference type="InterPro" id="IPR032287">
    <property type="entry name" value="DUF4838"/>
</dbReference>
<evidence type="ECO:0000313" key="6">
    <source>
        <dbReference type="Proteomes" id="UP001519287"/>
    </source>
</evidence>
<protein>
    <recommendedName>
        <fullName evidence="4">SLH domain-containing protein</fullName>
    </recommendedName>
</protein>
<dbReference type="EMBL" id="JAGGLB010000012">
    <property type="protein sequence ID" value="MBP1992187.1"/>
    <property type="molecule type" value="Genomic_DNA"/>
</dbReference>
<keyword evidence="3" id="KW-0732">Signal</keyword>
<feature type="compositionally biased region" description="Pro residues" evidence="2">
    <location>
        <begin position="449"/>
        <end position="462"/>
    </location>
</feature>
<evidence type="ECO:0000256" key="2">
    <source>
        <dbReference type="SAM" id="MobiDB-lite"/>
    </source>
</evidence>
<dbReference type="Pfam" id="PF00395">
    <property type="entry name" value="SLH"/>
    <property type="match status" value="3"/>
</dbReference>
<gene>
    <name evidence="5" type="ORF">J2Z66_003795</name>
</gene>
<dbReference type="SUPFAM" id="SSF55545">
    <property type="entry name" value="beta-N-acetylhexosaminidase-like domain"/>
    <property type="match status" value="1"/>
</dbReference>
<evidence type="ECO:0000259" key="4">
    <source>
        <dbReference type="PROSITE" id="PS51272"/>
    </source>
</evidence>
<feature type="chain" id="PRO_5045245631" description="SLH domain-containing protein" evidence="3">
    <location>
        <begin position="32"/>
        <end position="1618"/>
    </location>
</feature>
<accession>A0ABS4IX80</accession>
<keyword evidence="1" id="KW-0378">Hydrolase</keyword>
<feature type="compositionally biased region" description="Low complexity" evidence="2">
    <location>
        <begin position="438"/>
        <end position="448"/>
    </location>
</feature>
<proteinExistence type="predicted"/>
<keyword evidence="6" id="KW-1185">Reference proteome</keyword>
<dbReference type="Gene3D" id="3.30.379.10">
    <property type="entry name" value="Chitobiase/beta-hexosaminidase domain 2-like"/>
    <property type="match status" value="1"/>
</dbReference>
<evidence type="ECO:0000256" key="1">
    <source>
        <dbReference type="ARBA" id="ARBA00022801"/>
    </source>
</evidence>
<dbReference type="Pfam" id="PF16126">
    <property type="entry name" value="DUF4838"/>
    <property type="match status" value="1"/>
</dbReference>